<evidence type="ECO:0000313" key="2">
    <source>
        <dbReference type="EMBL" id="CBJ28231.1"/>
    </source>
</evidence>
<keyword evidence="3" id="KW-1185">Reference proteome</keyword>
<dbReference type="AlphaFoldDB" id="D7G967"/>
<evidence type="ECO:0000313" key="3">
    <source>
        <dbReference type="Proteomes" id="UP000002630"/>
    </source>
</evidence>
<feature type="signal peptide" evidence="1">
    <location>
        <begin position="1"/>
        <end position="28"/>
    </location>
</feature>
<reference evidence="2 3" key="1">
    <citation type="journal article" date="2010" name="Nature">
        <title>The Ectocarpus genome and the independent evolution of multicellularity in brown algae.</title>
        <authorList>
            <person name="Cock J.M."/>
            <person name="Sterck L."/>
            <person name="Rouze P."/>
            <person name="Scornet D."/>
            <person name="Allen A.E."/>
            <person name="Amoutzias G."/>
            <person name="Anthouard V."/>
            <person name="Artiguenave F."/>
            <person name="Aury J.M."/>
            <person name="Badger J.H."/>
            <person name="Beszteri B."/>
            <person name="Billiau K."/>
            <person name="Bonnet E."/>
            <person name="Bothwell J.H."/>
            <person name="Bowler C."/>
            <person name="Boyen C."/>
            <person name="Brownlee C."/>
            <person name="Carrano C.J."/>
            <person name="Charrier B."/>
            <person name="Cho G.Y."/>
            <person name="Coelho S.M."/>
            <person name="Collen J."/>
            <person name="Corre E."/>
            <person name="Da Silva C."/>
            <person name="Delage L."/>
            <person name="Delaroque N."/>
            <person name="Dittami S.M."/>
            <person name="Doulbeau S."/>
            <person name="Elias M."/>
            <person name="Farnham G."/>
            <person name="Gachon C.M."/>
            <person name="Gschloessl B."/>
            <person name="Heesch S."/>
            <person name="Jabbari K."/>
            <person name="Jubin C."/>
            <person name="Kawai H."/>
            <person name="Kimura K."/>
            <person name="Kloareg B."/>
            <person name="Kupper F.C."/>
            <person name="Lang D."/>
            <person name="Le Bail A."/>
            <person name="Leblanc C."/>
            <person name="Lerouge P."/>
            <person name="Lohr M."/>
            <person name="Lopez P.J."/>
            <person name="Martens C."/>
            <person name="Maumus F."/>
            <person name="Michel G."/>
            <person name="Miranda-Saavedra D."/>
            <person name="Morales J."/>
            <person name="Moreau H."/>
            <person name="Motomura T."/>
            <person name="Nagasato C."/>
            <person name="Napoli C.A."/>
            <person name="Nelson D.R."/>
            <person name="Nyvall-Collen P."/>
            <person name="Peters A.F."/>
            <person name="Pommier C."/>
            <person name="Potin P."/>
            <person name="Poulain J."/>
            <person name="Quesneville H."/>
            <person name="Read B."/>
            <person name="Rensing S.A."/>
            <person name="Ritter A."/>
            <person name="Rousvoal S."/>
            <person name="Samanta M."/>
            <person name="Samson G."/>
            <person name="Schroeder D.C."/>
            <person name="Segurens B."/>
            <person name="Strittmatter M."/>
            <person name="Tonon T."/>
            <person name="Tregear J.W."/>
            <person name="Valentin K."/>
            <person name="von Dassow P."/>
            <person name="Yamagishi T."/>
            <person name="Van de Peer Y."/>
            <person name="Wincker P."/>
        </authorList>
    </citation>
    <scope>NUCLEOTIDE SEQUENCE [LARGE SCALE GENOMIC DNA]</scope>
    <source>
        <strain evidence="3">Ec32 / CCAP1310/4</strain>
    </source>
</reference>
<dbReference type="EMBL" id="FN649755">
    <property type="protein sequence ID" value="CBJ28231.1"/>
    <property type="molecule type" value="Genomic_DNA"/>
</dbReference>
<dbReference type="EMBL" id="FN649201">
    <property type="protein sequence ID" value="CBJ28231.1"/>
    <property type="molecule type" value="Genomic_DNA"/>
</dbReference>
<protein>
    <recommendedName>
        <fullName evidence="4">Secreted protein</fullName>
    </recommendedName>
</protein>
<sequence>MSRRMNKFMMVAIGLAVIQRAFFSPAAGSTSGAVSGEELAGFAERFARSCLLARSSEESEALLSWPAVSAGAARAACLGTLFFNRVFFFDRFGLKNPTRS</sequence>
<proteinExistence type="predicted"/>
<keyword evidence="1" id="KW-0732">Signal</keyword>
<evidence type="ECO:0008006" key="4">
    <source>
        <dbReference type="Google" id="ProtNLM"/>
    </source>
</evidence>
<feature type="chain" id="PRO_5003095919" description="Secreted protein" evidence="1">
    <location>
        <begin position="29"/>
        <end position="100"/>
    </location>
</feature>
<dbReference type="InParanoid" id="D7G967"/>
<organism evidence="2 3">
    <name type="scientific">Ectocarpus siliculosus</name>
    <name type="common">Brown alga</name>
    <name type="synonym">Conferva siliculosa</name>
    <dbReference type="NCBI Taxonomy" id="2880"/>
    <lineage>
        <taxon>Eukaryota</taxon>
        <taxon>Sar</taxon>
        <taxon>Stramenopiles</taxon>
        <taxon>Ochrophyta</taxon>
        <taxon>PX clade</taxon>
        <taxon>Phaeophyceae</taxon>
        <taxon>Ectocarpales</taxon>
        <taxon>Ectocarpaceae</taxon>
        <taxon>Ectocarpus</taxon>
    </lineage>
</organism>
<accession>D7G967</accession>
<dbReference type="Proteomes" id="UP000002630">
    <property type="component" value="Linkage Group LG30"/>
</dbReference>
<gene>
    <name evidence="2" type="ORF">Esi_0096_0073</name>
</gene>
<evidence type="ECO:0000256" key="1">
    <source>
        <dbReference type="SAM" id="SignalP"/>
    </source>
</evidence>
<name>D7G967_ECTSI</name>